<protein>
    <submittedName>
        <fullName evidence="4">Lantibiotic dehydratase</fullName>
    </submittedName>
</protein>
<dbReference type="Pfam" id="PF04738">
    <property type="entry name" value="Lant_dehydr_N"/>
    <property type="match status" value="1"/>
</dbReference>
<accession>A0ABP8FTU4</accession>
<dbReference type="NCBIfam" id="TIGR03891">
    <property type="entry name" value="thiopep_ocin"/>
    <property type="match status" value="1"/>
</dbReference>
<dbReference type="InterPro" id="IPR023809">
    <property type="entry name" value="Thiopep_bacteriocin_synth_dom"/>
</dbReference>
<dbReference type="EMBL" id="BAABFN010000004">
    <property type="protein sequence ID" value="GAA4310763.1"/>
    <property type="molecule type" value="Genomic_DNA"/>
</dbReference>
<proteinExistence type="predicted"/>
<dbReference type="InterPro" id="IPR006827">
    <property type="entry name" value="Lant_deHydtase_N"/>
</dbReference>
<reference evidence="5" key="1">
    <citation type="journal article" date="2019" name="Int. J. Syst. Evol. Microbiol.">
        <title>The Global Catalogue of Microorganisms (GCM) 10K type strain sequencing project: providing services to taxonomists for standard genome sequencing and annotation.</title>
        <authorList>
            <consortium name="The Broad Institute Genomics Platform"/>
            <consortium name="The Broad Institute Genome Sequencing Center for Infectious Disease"/>
            <person name="Wu L."/>
            <person name="Ma J."/>
        </authorList>
    </citation>
    <scope>NUCLEOTIDE SEQUENCE [LARGE SCALE GENOMIC DNA]</scope>
    <source>
        <strain evidence="5">JCM 17664</strain>
    </source>
</reference>
<organism evidence="4 5">
    <name type="scientific">Compostibacter hankyongensis</name>
    <dbReference type="NCBI Taxonomy" id="1007089"/>
    <lineage>
        <taxon>Bacteria</taxon>
        <taxon>Pseudomonadati</taxon>
        <taxon>Bacteroidota</taxon>
        <taxon>Chitinophagia</taxon>
        <taxon>Chitinophagales</taxon>
        <taxon>Chitinophagaceae</taxon>
        <taxon>Compostibacter</taxon>
    </lineage>
</organism>
<keyword evidence="5" id="KW-1185">Reference proteome</keyword>
<evidence type="ECO:0000313" key="5">
    <source>
        <dbReference type="Proteomes" id="UP001501207"/>
    </source>
</evidence>
<gene>
    <name evidence="4" type="ORF">GCM10023143_19450</name>
</gene>
<feature type="domain" description="Lantibiotic dehydratase N-terminal" evidence="2">
    <location>
        <begin position="35"/>
        <end position="692"/>
    </location>
</feature>
<name>A0ABP8FTU4_9BACT</name>
<dbReference type="Proteomes" id="UP001501207">
    <property type="component" value="Unassembled WGS sequence"/>
</dbReference>
<dbReference type="RefSeq" id="WP_344978677.1">
    <property type="nucleotide sequence ID" value="NZ_BAABFN010000004.1"/>
</dbReference>
<evidence type="ECO:0000259" key="2">
    <source>
        <dbReference type="Pfam" id="PF04738"/>
    </source>
</evidence>
<dbReference type="Pfam" id="PF14028">
    <property type="entry name" value="Lant_dehydr_C"/>
    <property type="match status" value="1"/>
</dbReference>
<sequence length="1044" mass="117529">MMQLSFLPWLVLRAPTRPFTGTPLTAEDLDRLIKDTAFMDALWLASPDLYEDALRWQRGDTRTGRKHRKLVNALVKYHSRMHTRPTPFGLFAGCAVLRWGNATDIVLSPGSNRKYLRPDMDMLGALGQQLTGHPLIRRHLDYRINNSAYIKGNELRYFEYQTESGQRKYQLSAVELTPPLHFLLETCRTGPVPFARLASQLAQREQLPYADISGFLDELISAQLLVSHLAIQLTGPGYLPRIISILETACKATADGEVQQMLDRLRDLQQRLDACGEDNAAPLVPALQEMTARVKALNVPFQPARLFQADCRLGTIGNSLDSALQEQLRDSLEALRILGSDAPGSPWLRNFKQAFTEKFDTAPVPLCDATDPDTGILHDKSQYLVDFGDDGLNRLNAFISPDSPDGGAPADDHPVKTWMRETLIGAFKTGQHTVHLSDEELARLRTGVQLRPLPDTFSVVFRLTGRPEAPVFIESAGGISGTSLIARFGHTDPAFLSCLKAVDRFEAARNPDCCHAGVVHLPEDRTGNVLQHPPIRDFEIPYLAGSSYPPDRQLAVAGLYLQVVNDELRLFSPALKRFVVPHIDHAHNFTYNTLPVYRLLGELQGQNRQTTLSFSWRVKLPGIRFYPRLQYKNTLLSLAQWKLEAADFQLLTDAAPGKEPEAFAAFCKQWNLPPLFSLADNDQELLVSQADTYQVQAFAAAIRGRSRITLKEFLSPEGCPVKDRSGNPYAHQIIAIAGNEAPAAEPLPPVPDLSALPRRAFPPGSEWLYFKLYCNPSAAGILLTRALAPLCEALEQEGLTDKWFFIRYRDTQEHLRLRFHLTDTAHTGTVISRLHDSCHPAEAEGQIWKIQTDTYFRETERYGYDLMPLMESLFHADSRYVIRALSHPGNTALLLPAALKFTDNLLERWGFSLDEKTDFAARMKAAYNREFGPGTPEKKLFNQYYRAHAATLGEWLEGRAADGQPLLQWLREYDGQQAALFGQIPPGHAVREPETRFRLLGSMIHMHFNRLFATEQRRHEMIAYNTLHACYRAMQGRRQAAQAR</sequence>
<evidence type="ECO:0000313" key="4">
    <source>
        <dbReference type="EMBL" id="GAA4310763.1"/>
    </source>
</evidence>
<feature type="domain" description="Thiopeptide-type bacteriocin biosynthesis" evidence="3">
    <location>
        <begin position="767"/>
        <end position="1031"/>
    </location>
</feature>
<comment type="caution">
    <text evidence="4">The sequence shown here is derived from an EMBL/GenBank/DDBJ whole genome shotgun (WGS) entry which is preliminary data.</text>
</comment>
<keyword evidence="1" id="KW-0175">Coiled coil</keyword>
<evidence type="ECO:0000256" key="1">
    <source>
        <dbReference type="SAM" id="Coils"/>
    </source>
</evidence>
<feature type="coiled-coil region" evidence="1">
    <location>
        <begin position="251"/>
        <end position="278"/>
    </location>
</feature>
<evidence type="ECO:0000259" key="3">
    <source>
        <dbReference type="Pfam" id="PF14028"/>
    </source>
</evidence>